<gene>
    <name evidence="1" type="ORF">EH240_31235</name>
</gene>
<proteinExistence type="predicted"/>
<reference evidence="1 2" key="1">
    <citation type="submission" date="2018-11" db="EMBL/GenBank/DDBJ databases">
        <title>the genome of Mesorhizobium tamadayense DSM 28320.</title>
        <authorList>
            <person name="Gao J."/>
        </authorList>
    </citation>
    <scope>NUCLEOTIDE SEQUENCE [LARGE SCALE GENOMIC DNA]</scope>
    <source>
        <strain evidence="1 2">DSM 28320</strain>
    </source>
</reference>
<accession>A0A3P3F0J3</accession>
<protein>
    <submittedName>
        <fullName evidence="1">Uncharacterized protein</fullName>
    </submittedName>
</protein>
<keyword evidence="2" id="KW-1185">Reference proteome</keyword>
<evidence type="ECO:0000313" key="2">
    <source>
        <dbReference type="Proteomes" id="UP000273786"/>
    </source>
</evidence>
<dbReference type="EMBL" id="RQXT01000058">
    <property type="protein sequence ID" value="RRH92173.1"/>
    <property type="molecule type" value="Genomic_DNA"/>
</dbReference>
<dbReference type="Proteomes" id="UP000273786">
    <property type="component" value="Unassembled WGS sequence"/>
</dbReference>
<comment type="caution">
    <text evidence="1">The sequence shown here is derived from an EMBL/GenBank/DDBJ whole genome shotgun (WGS) entry which is preliminary data.</text>
</comment>
<dbReference type="OrthoDB" id="8403887at2"/>
<organism evidence="1 2">
    <name type="scientific">Mesorhizobium tamadayense</name>
    <dbReference type="NCBI Taxonomy" id="425306"/>
    <lineage>
        <taxon>Bacteria</taxon>
        <taxon>Pseudomonadati</taxon>
        <taxon>Pseudomonadota</taxon>
        <taxon>Alphaproteobacteria</taxon>
        <taxon>Hyphomicrobiales</taxon>
        <taxon>Phyllobacteriaceae</taxon>
        <taxon>Mesorhizobium</taxon>
    </lineage>
</organism>
<dbReference type="AlphaFoldDB" id="A0A3P3F0J3"/>
<sequence>MKATADAHDGFLPFHRISCSPLEVLTFTPKGPRFSDGPIFWLPNVVTFVTVRKAPRSPLQPSGFECHFSLAQSIPPDKSLTFASLLRASVRANSSKPRP</sequence>
<evidence type="ECO:0000313" key="1">
    <source>
        <dbReference type="EMBL" id="RRH92173.1"/>
    </source>
</evidence>
<name>A0A3P3F0J3_9HYPH</name>